<keyword evidence="3" id="KW-1185">Reference proteome</keyword>
<evidence type="ECO:0000256" key="1">
    <source>
        <dbReference type="SAM" id="MobiDB-lite"/>
    </source>
</evidence>
<accession>G2X6A4</accession>
<dbReference type="InParanoid" id="G2X6A4"/>
<dbReference type="GeneID" id="20707149"/>
<sequence length="106" mass="11901">MTGRLALSPPSRTMGGQRGRLSLRRAEPPDSPDVLHTRLLRPPISEDSRARPQMGRVPVRLLFFLPPPPWLCRLSICLAPQSRTGSHGTPRQARKKPRVQSYVDES</sequence>
<dbReference type="AlphaFoldDB" id="G2X6A4"/>
<organism evidence="2 3">
    <name type="scientific">Verticillium dahliae (strain VdLs.17 / ATCC MYA-4575 / FGSC 10137)</name>
    <name type="common">Verticillium wilt</name>
    <dbReference type="NCBI Taxonomy" id="498257"/>
    <lineage>
        <taxon>Eukaryota</taxon>
        <taxon>Fungi</taxon>
        <taxon>Dikarya</taxon>
        <taxon>Ascomycota</taxon>
        <taxon>Pezizomycotina</taxon>
        <taxon>Sordariomycetes</taxon>
        <taxon>Hypocreomycetidae</taxon>
        <taxon>Glomerellales</taxon>
        <taxon>Plectosphaerellaceae</taxon>
        <taxon>Verticillium</taxon>
    </lineage>
</organism>
<evidence type="ECO:0000313" key="2">
    <source>
        <dbReference type="EMBL" id="EGY14522.1"/>
    </source>
</evidence>
<dbReference type="EMBL" id="DS572705">
    <property type="protein sequence ID" value="EGY14522.1"/>
    <property type="molecule type" value="Genomic_DNA"/>
</dbReference>
<dbReference type="KEGG" id="vda:VDAG_05686"/>
<protein>
    <submittedName>
        <fullName evidence="2">Uncharacterized protein</fullName>
    </submittedName>
</protein>
<dbReference type="Proteomes" id="UP000001611">
    <property type="component" value="Chromosome 4"/>
</dbReference>
<reference evidence="2 3" key="1">
    <citation type="submission" date="2008-03" db="EMBL/GenBank/DDBJ databases">
        <title>The Genome Sequence of Verticillium dahliae VdLs.17.</title>
        <authorList>
            <consortium name="The Broad Institute Genome Sequencing Platform"/>
            <person name="Ma L.-J.J."/>
            <person name="Klosterman S.J."/>
            <person name="Subbarao K."/>
            <person name="Dobinson K."/>
            <person name="Veronese P."/>
            <person name="Kang S."/>
            <person name="Gold S.E."/>
            <person name="Young S."/>
            <person name="Jaffe D."/>
            <person name="Gnerre S."/>
            <person name="Berlin A."/>
            <person name="Heiman D."/>
            <person name="Hepburn T."/>
            <person name="Sykes S."/>
            <person name="Alvarado L."/>
            <person name="Kodira C.D."/>
            <person name="Lander E."/>
            <person name="Galagan J."/>
            <person name="Nusbaum C."/>
            <person name="Birren B."/>
        </authorList>
    </citation>
    <scope>NUCLEOTIDE SEQUENCE [LARGE SCALE GENOMIC DNA]</scope>
    <source>
        <strain evidence="3">VdLs.17 / ATCC MYA-4575 / FGSC 10137</strain>
    </source>
</reference>
<dbReference type="HOGENOM" id="CLU_2225225_0_0_1"/>
<feature type="region of interest" description="Disordered" evidence="1">
    <location>
        <begin position="1"/>
        <end position="51"/>
    </location>
</feature>
<proteinExistence type="predicted"/>
<name>G2X6A4_VERDV</name>
<feature type="compositionally biased region" description="Basic and acidic residues" evidence="1">
    <location>
        <begin position="24"/>
        <end position="36"/>
    </location>
</feature>
<gene>
    <name evidence="2" type="ORF">VDAG_05686</name>
</gene>
<evidence type="ECO:0000313" key="3">
    <source>
        <dbReference type="Proteomes" id="UP000001611"/>
    </source>
</evidence>
<dbReference type="RefSeq" id="XP_009653378.1">
    <property type="nucleotide sequence ID" value="XM_009655083.1"/>
</dbReference>
<feature type="region of interest" description="Disordered" evidence="1">
    <location>
        <begin position="81"/>
        <end position="106"/>
    </location>
</feature>